<dbReference type="EMBL" id="QJTD01000001">
    <property type="protein sequence ID" value="PYE82808.1"/>
    <property type="molecule type" value="Genomic_DNA"/>
</dbReference>
<protein>
    <submittedName>
        <fullName evidence="8">Uncharacterized protein DUF490</fullName>
    </submittedName>
</protein>
<evidence type="ECO:0000313" key="8">
    <source>
        <dbReference type="EMBL" id="PYE82808.1"/>
    </source>
</evidence>
<dbReference type="GO" id="GO:0009306">
    <property type="term" value="P:protein secretion"/>
    <property type="evidence" value="ECO:0007669"/>
    <property type="project" value="InterPro"/>
</dbReference>
<feature type="transmembrane region" description="Helical" evidence="6">
    <location>
        <begin position="27"/>
        <end position="45"/>
    </location>
</feature>
<keyword evidence="3 6" id="KW-1133">Transmembrane helix</keyword>
<feature type="region of interest" description="Disordered" evidence="5">
    <location>
        <begin position="1672"/>
        <end position="1702"/>
    </location>
</feature>
<evidence type="ECO:0000256" key="3">
    <source>
        <dbReference type="ARBA" id="ARBA00022989"/>
    </source>
</evidence>
<evidence type="ECO:0000256" key="6">
    <source>
        <dbReference type="SAM" id="Phobius"/>
    </source>
</evidence>
<keyword evidence="9" id="KW-1185">Reference proteome</keyword>
<evidence type="ECO:0000259" key="7">
    <source>
        <dbReference type="Pfam" id="PF04357"/>
    </source>
</evidence>
<evidence type="ECO:0000256" key="4">
    <source>
        <dbReference type="ARBA" id="ARBA00023136"/>
    </source>
</evidence>
<gene>
    <name evidence="8" type="ORF">DFQ11_101236</name>
</gene>
<dbReference type="GO" id="GO:0005886">
    <property type="term" value="C:plasma membrane"/>
    <property type="evidence" value="ECO:0007669"/>
    <property type="project" value="InterPro"/>
</dbReference>
<comment type="caution">
    <text evidence="8">The sequence shown here is derived from an EMBL/GenBank/DDBJ whole genome shotgun (WGS) entry which is preliminary data.</text>
</comment>
<name>A0A2V4WZG1_9FLAO</name>
<dbReference type="InterPro" id="IPR007452">
    <property type="entry name" value="TamB_C"/>
</dbReference>
<feature type="compositionally biased region" description="Basic and acidic residues" evidence="5">
    <location>
        <begin position="1679"/>
        <end position="1702"/>
    </location>
</feature>
<dbReference type="Proteomes" id="UP000248054">
    <property type="component" value="Unassembled WGS sequence"/>
</dbReference>
<evidence type="ECO:0000313" key="9">
    <source>
        <dbReference type="Proteomes" id="UP000248054"/>
    </source>
</evidence>
<evidence type="ECO:0000256" key="5">
    <source>
        <dbReference type="SAM" id="MobiDB-lite"/>
    </source>
</evidence>
<keyword evidence="2 6" id="KW-0812">Transmembrane</keyword>
<evidence type="ECO:0000256" key="1">
    <source>
        <dbReference type="ARBA" id="ARBA00004167"/>
    </source>
</evidence>
<reference evidence="8 9" key="1">
    <citation type="submission" date="2018-06" db="EMBL/GenBank/DDBJ databases">
        <title>Genomic Encyclopedia of Type Strains, Phase III (KMG-III): the genomes of soil and plant-associated and newly described type strains.</title>
        <authorList>
            <person name="Whitman W."/>
        </authorList>
    </citation>
    <scope>NUCLEOTIDE SEQUENCE [LARGE SCALE GENOMIC DNA]</scope>
    <source>
        <strain evidence="8 9">CECT 7945</strain>
    </source>
</reference>
<keyword evidence="4 6" id="KW-0472">Membrane</keyword>
<feature type="domain" description="Translocation and assembly module TamB C-terminal" evidence="7">
    <location>
        <begin position="1197"/>
        <end position="1654"/>
    </location>
</feature>
<proteinExistence type="predicted"/>
<organism evidence="8 9">
    <name type="scientific">Winogradskyella epiphytica</name>
    <dbReference type="NCBI Taxonomy" id="262005"/>
    <lineage>
        <taxon>Bacteria</taxon>
        <taxon>Pseudomonadati</taxon>
        <taxon>Bacteroidota</taxon>
        <taxon>Flavobacteriia</taxon>
        <taxon>Flavobacteriales</taxon>
        <taxon>Flavobacteriaceae</taxon>
        <taxon>Winogradskyella</taxon>
    </lineage>
</organism>
<dbReference type="Pfam" id="PF04357">
    <property type="entry name" value="TamB"/>
    <property type="match status" value="1"/>
</dbReference>
<evidence type="ECO:0000256" key="2">
    <source>
        <dbReference type="ARBA" id="ARBA00022692"/>
    </source>
</evidence>
<sequence length="1702" mass="189061">MLAYISVLNKTEDKAPKKRKFRWFRRIIRILLGIALLLFLIVLFVRSPWGQSIIVDKTINYISDKTGTEVVIDKLFITFDGDIQLDGLYLEDKKGDTLVYSKSVEANIPLLKMIKGGAIGVDALDWDGLRANIIRKDSVSGYNFQFLIDAFATTDTTTVATDTTSTPLNLVIGHLNFKDFDIVFNDAVAGIDSKFKIGKLKANMETTNVEDMIFQASNLELSNATIKFIQKPVAIDTTTSDVPLPRLSFKNISLKNVVAYYESQPDRIIADVDISEFSTEVPIINLVDNDFNLKKITLKNSKISLTTEAEFNGLSQKIDEVKDEAKADIATFDWPQLKLNVDAIDFENNSINYNVGCATSKKGVFNPNAISLSELTLQAKNLSLKDKKATLDISQFNFNETSGLNLKQLAVNYKATNDQMRFDNLNFSLNNNRISGFAHLNYHSLSQLIEHPESTRVNLNLPTLSLSLSELFKFQPSLKNNEYLNSLSKKQLSGHLNATGTLASINLTNVRLNWGKTTRISANGNLQNISNPELLSFNIPEFTAITKRADLLQFVSEEELGASLPEDVQLIAQLKGNLESISTNAKLTTTQGIATVDGSFSNSDTIEYDATVTIDDYKVNELLNNPKFGALSLSLTSEGNGKDMNSLNATFEGSISKFQLNNYEIKDLQLTGKLKDGSGHIHSAYKDHNLNANLDAWIVLDSISPEVNLELDVIGANLQSLGLMSRNVRTAMKVKANFKGNAEIYDASAFVDNGVIVYDNRTYLLGDVNAQAHVDKDTTSVFVKNKMINMDLQSNSDPQHFSKAIRRHVMSYFYRDETLSDSITNFVNLKLTGNISQSPLLNDVFLVNARDVDTIDIDVNFNEKARKLDANITAPHINYSGNTLDSLMFTMNTDKDNFNFYLGFKNINAGPLDVPKTIITGNQTNQELSLNFLGYYKDEKLMNVNSKITGNRDRLRLSINPDSLVLNKEKWTIPKGNEIILTEKNLEFYDFKITRNNQSIALTNQLSTIESKHIALQFERFNINEVFYYLNPKEQLATGELNGNFILEDPFVNTGILADLSIKQFKVLKTDLGTLSINGNSLGDDSYAFNAGLKGGDVDFDLVGDYTVTNNKANLDLDFDINEFKMKALNTLSLGEVKDSEGSFSGDFKVTGSVSDLRYDGTLIFDNAGFNISKLNTKFIMANETLHINNEGISMTDFTIRDENENTLVLSGNIGTESFVNPSFDLSINATNFQVLNATKEDNEAFYGKASFDANAKLTGDLQIPKLDAKLNLSSDTDFTYVMPSSVASIEERDGVVTFVNREDPDAILTQTEEQTATIKGFDISALLNIGKDAAITIVIDEETGDNFKVSGEGDFIFTMLPNGRLTLTGSYEISDGHYELNLYNLVNRKFLIAKGSRVTWSGDPFDAKLDVRAIYNLETSASALMAPQMVNADPSVKNKYKQVLPFNVYLNIDGELLQPKISFGLDMPEENQGAIGGQVYGRVQQVNQQEGELNRQVFSLLVLNRFYPDSGSDGSSGGFATIARNNLNDAVSDQLNMFSDKLLGSSGIELDFGLNSYTDYQGDTPTDRTQLDIAAQKKLFNDRLTVRVGSEVDIQGSSNTGEEAPLIGNVSLEYAITEDGRYRLKGFRKSEFENVIDGQTIVSGIALIFTQEFNHVSQLWDAIIGARDARKEKRKAKREAAEEKQEAKEKATDKSIEEKQN</sequence>
<accession>A0A2V4WZG1</accession>
<comment type="subcellular location">
    <subcellularLocation>
        <location evidence="1">Membrane</location>
        <topology evidence="1">Single-pass membrane protein</topology>
    </subcellularLocation>
</comment>